<feature type="domain" description="Rhodopsin" evidence="7">
    <location>
        <begin position="55"/>
        <end position="291"/>
    </location>
</feature>
<evidence type="ECO:0000313" key="8">
    <source>
        <dbReference type="EMBL" id="RWQ98538.1"/>
    </source>
</evidence>
<comment type="caution">
    <text evidence="8">The sequence shown here is derived from an EMBL/GenBank/DDBJ whole genome shotgun (WGS) entry which is preliminary data.</text>
</comment>
<keyword evidence="2 6" id="KW-0812">Transmembrane</keyword>
<dbReference type="GeneID" id="39599340"/>
<dbReference type="InterPro" id="IPR052337">
    <property type="entry name" value="SAT4-like"/>
</dbReference>
<feature type="transmembrane region" description="Helical" evidence="6">
    <location>
        <begin position="264"/>
        <end position="290"/>
    </location>
</feature>
<evidence type="ECO:0000259" key="7">
    <source>
        <dbReference type="Pfam" id="PF20684"/>
    </source>
</evidence>
<dbReference type="VEuPathDB" id="FungiDB:C8Q69DRAFT_459287"/>
<dbReference type="Pfam" id="PF20684">
    <property type="entry name" value="Fung_rhodopsin"/>
    <property type="match status" value="1"/>
</dbReference>
<feature type="transmembrane region" description="Helical" evidence="6">
    <location>
        <begin position="68"/>
        <end position="87"/>
    </location>
</feature>
<proteinExistence type="inferred from homology"/>
<reference evidence="8 9" key="1">
    <citation type="journal article" date="2018" name="Front. Microbiol.">
        <title>Genomic and genetic insights into a cosmopolitan fungus, Paecilomyces variotii (Eurotiales).</title>
        <authorList>
            <person name="Urquhart A.S."/>
            <person name="Mondo S.J."/>
            <person name="Makela M.R."/>
            <person name="Hane J.K."/>
            <person name="Wiebenga A."/>
            <person name="He G."/>
            <person name="Mihaltcheva S."/>
            <person name="Pangilinan J."/>
            <person name="Lipzen A."/>
            <person name="Barry K."/>
            <person name="de Vries R.P."/>
            <person name="Grigoriev I.V."/>
            <person name="Idnurm A."/>
        </authorList>
    </citation>
    <scope>NUCLEOTIDE SEQUENCE [LARGE SCALE GENOMIC DNA]</scope>
    <source>
        <strain evidence="8 9">CBS 101075</strain>
    </source>
</reference>
<evidence type="ECO:0000313" key="9">
    <source>
        <dbReference type="Proteomes" id="UP000283841"/>
    </source>
</evidence>
<keyword evidence="3 6" id="KW-1133">Transmembrane helix</keyword>
<comment type="subcellular location">
    <subcellularLocation>
        <location evidence="1">Membrane</location>
        <topology evidence="1">Multi-pass membrane protein</topology>
    </subcellularLocation>
</comment>
<dbReference type="PANTHER" id="PTHR33048">
    <property type="entry name" value="PTH11-LIKE INTEGRAL MEMBRANE PROTEIN (AFU_ORTHOLOGUE AFUA_5G11245)"/>
    <property type="match status" value="1"/>
</dbReference>
<evidence type="ECO:0000256" key="6">
    <source>
        <dbReference type="SAM" id="Phobius"/>
    </source>
</evidence>
<dbReference type="GO" id="GO:0016020">
    <property type="term" value="C:membrane"/>
    <property type="evidence" value="ECO:0007669"/>
    <property type="project" value="UniProtKB-SubCell"/>
</dbReference>
<dbReference type="AlphaFoldDB" id="A0A443I394"/>
<gene>
    <name evidence="8" type="ORF">C8Q69DRAFT_459287</name>
</gene>
<keyword evidence="9" id="KW-1185">Reference proteome</keyword>
<keyword evidence="4 6" id="KW-0472">Membrane</keyword>
<evidence type="ECO:0000256" key="3">
    <source>
        <dbReference type="ARBA" id="ARBA00022989"/>
    </source>
</evidence>
<evidence type="ECO:0000256" key="5">
    <source>
        <dbReference type="ARBA" id="ARBA00038359"/>
    </source>
</evidence>
<feature type="transmembrane region" description="Helical" evidence="6">
    <location>
        <begin position="229"/>
        <end position="249"/>
    </location>
</feature>
<sequence>MSGSSPPDINSCEVPALQPPPGQVSNFVNPVNLVPLTWSISLVLTIFAVSLVILRLFMNMRKLDAADYFMAVGGMFSIAYTGIVMSLHRYNRHQWDVPACWVNARYLRLICAGDTVTGAVNFFPKCSILLMYRRLFPNKSMRIGTWIGFVSAFCIYFSTIPVLAVYEVPRSGHTWDQFLNNLVTSEGHAMLYLSIVQGSCSVVLDLYIFLLPPPTLFKLKLPLRKRLQLLALFATALLGVIASAISLVFRCEPLHSSDSTWNDAQLAICIVFETNVAIAVGSMPIIAKFVRSSHIVDSFRRLRSKLLGSSCKDRSYPISPSVPGPFNPKNTRRKPLQLNHYDEFTDTMLLVRTQVTAADEENPPVREAINTNREGIIQTVDITQQSQLRNQSLSQEQRP</sequence>
<dbReference type="Proteomes" id="UP000283841">
    <property type="component" value="Unassembled WGS sequence"/>
</dbReference>
<dbReference type="PANTHER" id="PTHR33048:SF47">
    <property type="entry name" value="INTEGRAL MEMBRANE PROTEIN-RELATED"/>
    <property type="match status" value="1"/>
</dbReference>
<evidence type="ECO:0000256" key="1">
    <source>
        <dbReference type="ARBA" id="ARBA00004141"/>
    </source>
</evidence>
<dbReference type="RefSeq" id="XP_028488183.1">
    <property type="nucleotide sequence ID" value="XM_028630063.1"/>
</dbReference>
<evidence type="ECO:0000256" key="4">
    <source>
        <dbReference type="ARBA" id="ARBA00023136"/>
    </source>
</evidence>
<dbReference type="InterPro" id="IPR049326">
    <property type="entry name" value="Rhodopsin_dom_fungi"/>
</dbReference>
<dbReference type="STRING" id="264951.A0A443I394"/>
<accession>A0A443I394</accession>
<feature type="transmembrane region" description="Helical" evidence="6">
    <location>
        <begin position="143"/>
        <end position="166"/>
    </location>
</feature>
<comment type="similarity">
    <text evidence="5">Belongs to the SAT4 family.</text>
</comment>
<organism evidence="8 9">
    <name type="scientific">Byssochlamys spectabilis</name>
    <name type="common">Paecilomyces variotii</name>
    <dbReference type="NCBI Taxonomy" id="264951"/>
    <lineage>
        <taxon>Eukaryota</taxon>
        <taxon>Fungi</taxon>
        <taxon>Dikarya</taxon>
        <taxon>Ascomycota</taxon>
        <taxon>Pezizomycotina</taxon>
        <taxon>Eurotiomycetes</taxon>
        <taxon>Eurotiomycetidae</taxon>
        <taxon>Eurotiales</taxon>
        <taxon>Thermoascaceae</taxon>
        <taxon>Paecilomyces</taxon>
    </lineage>
</organism>
<feature type="transmembrane region" description="Helical" evidence="6">
    <location>
        <begin position="107"/>
        <end position="131"/>
    </location>
</feature>
<dbReference type="EMBL" id="RCNU01000002">
    <property type="protein sequence ID" value="RWQ98538.1"/>
    <property type="molecule type" value="Genomic_DNA"/>
</dbReference>
<evidence type="ECO:0000256" key="2">
    <source>
        <dbReference type="ARBA" id="ARBA00022692"/>
    </source>
</evidence>
<feature type="transmembrane region" description="Helical" evidence="6">
    <location>
        <begin position="189"/>
        <end position="209"/>
    </location>
</feature>
<protein>
    <recommendedName>
        <fullName evidence="7">Rhodopsin domain-containing protein</fullName>
    </recommendedName>
</protein>
<name>A0A443I394_BYSSP</name>
<feature type="transmembrane region" description="Helical" evidence="6">
    <location>
        <begin position="36"/>
        <end position="56"/>
    </location>
</feature>